<gene>
    <name evidence="1" type="ORF">SCP_0102000</name>
</gene>
<organism evidence="1 2">
    <name type="scientific">Sparassis crispa</name>
    <dbReference type="NCBI Taxonomy" id="139825"/>
    <lineage>
        <taxon>Eukaryota</taxon>
        <taxon>Fungi</taxon>
        <taxon>Dikarya</taxon>
        <taxon>Basidiomycota</taxon>
        <taxon>Agaricomycotina</taxon>
        <taxon>Agaricomycetes</taxon>
        <taxon>Polyporales</taxon>
        <taxon>Sparassidaceae</taxon>
        <taxon>Sparassis</taxon>
    </lineage>
</organism>
<comment type="caution">
    <text evidence="1">The sequence shown here is derived from an EMBL/GenBank/DDBJ whole genome shotgun (WGS) entry which is preliminary data.</text>
</comment>
<proteinExistence type="predicted"/>
<reference evidence="1 2" key="1">
    <citation type="journal article" date="2018" name="Sci. Rep.">
        <title>Genome sequence of the cauliflower mushroom Sparassis crispa (Hanabiratake) and its association with beneficial usage.</title>
        <authorList>
            <person name="Kiyama R."/>
            <person name="Furutani Y."/>
            <person name="Kawaguchi K."/>
            <person name="Nakanishi T."/>
        </authorList>
    </citation>
    <scope>NUCLEOTIDE SEQUENCE [LARGE SCALE GENOMIC DNA]</scope>
</reference>
<accession>A0A401G590</accession>
<dbReference type="OrthoDB" id="2798046at2759"/>
<dbReference type="AlphaFoldDB" id="A0A401G590"/>
<dbReference type="GeneID" id="38774244"/>
<dbReference type="Proteomes" id="UP000287166">
    <property type="component" value="Unassembled WGS sequence"/>
</dbReference>
<protein>
    <submittedName>
        <fullName evidence="1">Uncharacterized protein</fullName>
    </submittedName>
</protein>
<dbReference type="InParanoid" id="A0A401G590"/>
<keyword evidence="2" id="KW-1185">Reference proteome</keyword>
<dbReference type="EMBL" id="BFAD01000001">
    <property type="protein sequence ID" value="GBE77327.1"/>
    <property type="molecule type" value="Genomic_DNA"/>
</dbReference>
<name>A0A401G590_9APHY</name>
<evidence type="ECO:0000313" key="1">
    <source>
        <dbReference type="EMBL" id="GBE77327.1"/>
    </source>
</evidence>
<evidence type="ECO:0000313" key="2">
    <source>
        <dbReference type="Proteomes" id="UP000287166"/>
    </source>
</evidence>
<sequence>MVLYAYLNVFRIAFLSFVSYILRKRVADQFLTIGHFSLLTLSVHDVRYESSLFSGTYSFLFTCSHIALRFHLPTRRHPRWFTFSAKSMFYTCTTADISVSSLDTTFWAFPLLLRQTAGPWANVVLDGLRIRVYRSNATPEWIRRLRENLIGTICTGEILRLDDFWTNVELSGLSDTVLVSKFSGGSADHYDGGEERVANAAGEEEITDSDADWEEEAKEEVDPRKGEKPLLPVFLHGKDEMRMSAFARQLHLHNTEARIYTFGRVDAQLRRDWNEDKGSFVMVAEEARWVRVHWTYQREVTGFWTQLFTSLMQFPLDLSNVLRFPMGTINLYVTRADITFDEFRIRDAELIKQAFSIIREKTRLSDIPWGDVFFDALVAAFAH</sequence>
<dbReference type="RefSeq" id="XP_027608240.1">
    <property type="nucleotide sequence ID" value="XM_027752439.1"/>
</dbReference>